<dbReference type="PANTHER" id="PTHR46502:SF14">
    <property type="entry name" value="CALCIUM-DEPENDENT LIPID-BINDING (CALB DOMAIN) FAMILY PROTEIN"/>
    <property type="match status" value="1"/>
</dbReference>
<dbReference type="GO" id="GO:0046872">
    <property type="term" value="F:metal ion binding"/>
    <property type="evidence" value="ECO:0007669"/>
    <property type="project" value="UniProtKB-KW"/>
</dbReference>
<dbReference type="PANTHER" id="PTHR46502">
    <property type="entry name" value="C2 DOMAIN-CONTAINING"/>
    <property type="match status" value="1"/>
</dbReference>
<evidence type="ECO:0000256" key="1">
    <source>
        <dbReference type="ARBA" id="ARBA00022723"/>
    </source>
</evidence>
<evidence type="ECO:0000256" key="2">
    <source>
        <dbReference type="ARBA" id="ARBA00022837"/>
    </source>
</evidence>
<dbReference type="EMBL" id="JAYMYS010000006">
    <property type="protein sequence ID" value="KAK7389960.1"/>
    <property type="molecule type" value="Genomic_DNA"/>
</dbReference>
<gene>
    <name evidence="4" type="ORF">VNO78_25257</name>
</gene>
<reference evidence="4 5" key="1">
    <citation type="submission" date="2024-01" db="EMBL/GenBank/DDBJ databases">
        <title>The genomes of 5 underutilized Papilionoideae crops provide insights into root nodulation and disease resistanc.</title>
        <authorList>
            <person name="Jiang F."/>
        </authorList>
    </citation>
    <scope>NUCLEOTIDE SEQUENCE [LARGE SCALE GENOMIC DNA]</scope>
    <source>
        <strain evidence="4">DUOXIRENSHENG_FW03</strain>
        <tissue evidence="4">Leaves</tissue>
    </source>
</reference>
<dbReference type="AlphaFoldDB" id="A0AAN9S722"/>
<protein>
    <recommendedName>
        <fullName evidence="3">C2 domain-containing protein</fullName>
    </recommendedName>
</protein>
<evidence type="ECO:0000313" key="5">
    <source>
        <dbReference type="Proteomes" id="UP001386955"/>
    </source>
</evidence>
<evidence type="ECO:0000259" key="3">
    <source>
        <dbReference type="PROSITE" id="PS50004"/>
    </source>
</evidence>
<dbReference type="InterPro" id="IPR035892">
    <property type="entry name" value="C2_domain_sf"/>
</dbReference>
<dbReference type="Gene3D" id="2.60.40.150">
    <property type="entry name" value="C2 domain"/>
    <property type="match status" value="1"/>
</dbReference>
<comment type="caution">
    <text evidence="4">The sequence shown here is derived from an EMBL/GenBank/DDBJ whole genome shotgun (WGS) entry which is preliminary data.</text>
</comment>
<dbReference type="InterPro" id="IPR000008">
    <property type="entry name" value="C2_dom"/>
</dbReference>
<proteinExistence type="predicted"/>
<dbReference type="PROSITE" id="PS50004">
    <property type="entry name" value="C2"/>
    <property type="match status" value="1"/>
</dbReference>
<organism evidence="4 5">
    <name type="scientific">Psophocarpus tetragonolobus</name>
    <name type="common">Winged bean</name>
    <name type="synonym">Dolichos tetragonolobus</name>
    <dbReference type="NCBI Taxonomy" id="3891"/>
    <lineage>
        <taxon>Eukaryota</taxon>
        <taxon>Viridiplantae</taxon>
        <taxon>Streptophyta</taxon>
        <taxon>Embryophyta</taxon>
        <taxon>Tracheophyta</taxon>
        <taxon>Spermatophyta</taxon>
        <taxon>Magnoliopsida</taxon>
        <taxon>eudicotyledons</taxon>
        <taxon>Gunneridae</taxon>
        <taxon>Pentapetalae</taxon>
        <taxon>rosids</taxon>
        <taxon>fabids</taxon>
        <taxon>Fabales</taxon>
        <taxon>Fabaceae</taxon>
        <taxon>Papilionoideae</taxon>
        <taxon>50 kb inversion clade</taxon>
        <taxon>NPAAA clade</taxon>
        <taxon>indigoferoid/millettioid clade</taxon>
        <taxon>Phaseoleae</taxon>
        <taxon>Psophocarpus</taxon>
    </lineage>
</organism>
<keyword evidence="2" id="KW-0106">Calcium</keyword>
<feature type="domain" description="C2" evidence="3">
    <location>
        <begin position="1"/>
        <end position="107"/>
    </location>
</feature>
<dbReference type="SUPFAM" id="SSF49562">
    <property type="entry name" value="C2 domain (Calcium/lipid-binding domain, CaLB)"/>
    <property type="match status" value="1"/>
</dbReference>
<dbReference type="Proteomes" id="UP001386955">
    <property type="component" value="Unassembled WGS sequence"/>
</dbReference>
<evidence type="ECO:0000313" key="4">
    <source>
        <dbReference type="EMBL" id="KAK7389960.1"/>
    </source>
</evidence>
<keyword evidence="5" id="KW-1185">Reference proteome</keyword>
<keyword evidence="1" id="KW-0479">Metal-binding</keyword>
<sequence length="195" mass="22323">MKTGILEVLLVNAKGITHTNLVGTPSYYVVIQCGNQTQRSKITSGKHEKALWNEKFIFDFSPFDSKHSTHLNCRIMDTELFTNSGFVGEAKIYIGGIISEGTEQGYIEIKPAAYSVVLEDDTYRGELKIGIKFVANREEYLTGKGNQFITHEKKEPRNSVCGCFWRISWSQKLFFYHKRSSKDIQKMNSDYHFDA</sequence>
<name>A0AAN9S722_PSOTE</name>
<dbReference type="Pfam" id="PF00168">
    <property type="entry name" value="C2"/>
    <property type="match status" value="1"/>
</dbReference>
<accession>A0AAN9S722</accession>